<feature type="domain" description="CAAX prenyl protease 2/Lysostaphin resistance protein A-like" evidence="2">
    <location>
        <begin position="99"/>
        <end position="166"/>
    </location>
</feature>
<feature type="transmembrane region" description="Helical" evidence="1">
    <location>
        <begin position="124"/>
        <end position="144"/>
    </location>
</feature>
<feature type="transmembrane region" description="Helical" evidence="1">
    <location>
        <begin position="63"/>
        <end position="80"/>
    </location>
</feature>
<dbReference type="GO" id="GO:0006508">
    <property type="term" value="P:proteolysis"/>
    <property type="evidence" value="ECO:0007669"/>
    <property type="project" value="UniProtKB-KW"/>
</dbReference>
<evidence type="ECO:0000259" key="2">
    <source>
        <dbReference type="Pfam" id="PF02517"/>
    </source>
</evidence>
<keyword evidence="1" id="KW-1133">Transmembrane helix</keyword>
<evidence type="ECO:0000256" key="1">
    <source>
        <dbReference type="SAM" id="Phobius"/>
    </source>
</evidence>
<dbReference type="EC" id="3.4.-.-" evidence="3"/>
<keyword evidence="1" id="KW-0472">Membrane</keyword>
<accession>A0ABU1ERM2</accession>
<feature type="transmembrane region" description="Helical" evidence="1">
    <location>
        <begin position="156"/>
        <end position="177"/>
    </location>
</feature>
<proteinExistence type="predicted"/>
<feature type="transmembrane region" description="Helical" evidence="1">
    <location>
        <begin position="41"/>
        <end position="57"/>
    </location>
</feature>
<dbReference type="EMBL" id="JAVJIU010000003">
    <property type="protein sequence ID" value="MDR5590634.1"/>
    <property type="molecule type" value="Genomic_DNA"/>
</dbReference>
<dbReference type="GO" id="GO:0008233">
    <property type="term" value="F:peptidase activity"/>
    <property type="evidence" value="ECO:0007669"/>
    <property type="project" value="UniProtKB-KW"/>
</dbReference>
<evidence type="ECO:0000313" key="4">
    <source>
        <dbReference type="Proteomes" id="UP001257234"/>
    </source>
</evidence>
<feature type="domain" description="CAAX prenyl protease 2/Lysostaphin resistance protein A-like" evidence="2">
    <location>
        <begin position="11"/>
        <end position="88"/>
    </location>
</feature>
<feature type="transmembrane region" description="Helical" evidence="1">
    <location>
        <begin position="12"/>
        <end position="29"/>
    </location>
</feature>
<keyword evidence="3" id="KW-0645">Protease</keyword>
<dbReference type="Proteomes" id="UP001257234">
    <property type="component" value="Unassembled WGS sequence"/>
</dbReference>
<reference evidence="4" key="1">
    <citation type="submission" date="2023-07" db="EMBL/GenBank/DDBJ databases">
        <title>Christiangramia sp. SM2212., a novel bacterium of the family Flavobacteriaceae isolated from the sea sediment.</title>
        <authorList>
            <person name="Wang J."/>
            <person name="Zhang X."/>
        </authorList>
    </citation>
    <scope>NUCLEOTIDE SEQUENCE [LARGE SCALE GENOMIC DNA]</scope>
    <source>
        <strain evidence="4">SM2212</strain>
    </source>
</reference>
<organism evidence="3 4">
    <name type="scientific">Christiangramia sediminicola</name>
    <dbReference type="NCBI Taxonomy" id="3073267"/>
    <lineage>
        <taxon>Bacteria</taxon>
        <taxon>Pseudomonadati</taxon>
        <taxon>Bacteroidota</taxon>
        <taxon>Flavobacteriia</taxon>
        <taxon>Flavobacteriales</taxon>
        <taxon>Flavobacteriaceae</taxon>
        <taxon>Christiangramia</taxon>
    </lineage>
</organism>
<dbReference type="InterPro" id="IPR003675">
    <property type="entry name" value="Rce1/LyrA-like_dom"/>
</dbReference>
<protein>
    <submittedName>
        <fullName evidence="3">CPBP family glutamic-type intramembrane protease</fullName>
        <ecNumber evidence="3">3.4.-.-</ecNumber>
    </submittedName>
</protein>
<evidence type="ECO:0000313" key="3">
    <source>
        <dbReference type="EMBL" id="MDR5590634.1"/>
    </source>
</evidence>
<keyword evidence="1" id="KW-0812">Transmembrane</keyword>
<dbReference type="RefSeq" id="WP_309561510.1">
    <property type="nucleotide sequence ID" value="NZ_JAVJIU010000003.1"/>
</dbReference>
<comment type="caution">
    <text evidence="3">The sequence shown here is derived from an EMBL/GenBank/DDBJ whole genome shotgun (WGS) entry which is preliminary data.</text>
</comment>
<sequence length="181" mass="20998">MELLETLKESPLKFIFLAAIAAPILEESIFRSILKPTATSLKIFVCALLYIFGLILIPDDAHWALKYVLLAGVMGLVFYAMGELIPKIYYRRVCYWMHRYYLPIWILGAIIFGFVHIYNYVDTFQVDLILFLMIFPRIIAGFFFGKIKLENKGMIWPILMHSMNNSIVLIVILPFSLSYLT</sequence>
<name>A0ABU1ERM2_9FLAO</name>
<gene>
    <name evidence="3" type="ORF">RE431_08280</name>
</gene>
<keyword evidence="3" id="KW-0378">Hydrolase</keyword>
<dbReference type="Pfam" id="PF02517">
    <property type="entry name" value="Rce1-like"/>
    <property type="match status" value="2"/>
</dbReference>
<keyword evidence="4" id="KW-1185">Reference proteome</keyword>
<feature type="transmembrane region" description="Helical" evidence="1">
    <location>
        <begin position="100"/>
        <end position="118"/>
    </location>
</feature>